<evidence type="ECO:0000313" key="2">
    <source>
        <dbReference type="Proteomes" id="UP000003100"/>
    </source>
</evidence>
<dbReference type="PATRIC" id="fig|476272.21.peg.3040"/>
<reference evidence="1 2" key="1">
    <citation type="submission" date="2009-01" db="EMBL/GenBank/DDBJ databases">
        <authorList>
            <person name="Fulton L."/>
            <person name="Clifton S."/>
            <person name="Fulton B."/>
            <person name="Xu J."/>
            <person name="Minx P."/>
            <person name="Pepin K.H."/>
            <person name="Johnson M."/>
            <person name="Bhonagiri V."/>
            <person name="Nash W.E."/>
            <person name="Mardis E.R."/>
            <person name="Wilson R.K."/>
        </authorList>
    </citation>
    <scope>NUCLEOTIDE SEQUENCE [LARGE SCALE GENOMIC DNA]</scope>
    <source>
        <strain evidence="2">DSM 10507 / JCM 14656 / S5a33</strain>
    </source>
</reference>
<dbReference type="HOGENOM" id="CLU_2680325_0_0_9"/>
<keyword evidence="2" id="KW-1185">Reference proteome</keyword>
<evidence type="ECO:0000313" key="1">
    <source>
        <dbReference type="EMBL" id="EEG50977.1"/>
    </source>
</evidence>
<evidence type="ECO:0008006" key="3">
    <source>
        <dbReference type="Google" id="ProtNLM"/>
    </source>
</evidence>
<proteinExistence type="predicted"/>
<organism evidence="1 2">
    <name type="scientific">Blautia hydrogenotrophica (strain DSM 10507 / JCM 14656 / S5a33)</name>
    <name type="common">Ruminococcus hydrogenotrophicus</name>
    <dbReference type="NCBI Taxonomy" id="476272"/>
    <lineage>
        <taxon>Bacteria</taxon>
        <taxon>Bacillati</taxon>
        <taxon>Bacillota</taxon>
        <taxon>Clostridia</taxon>
        <taxon>Lachnospirales</taxon>
        <taxon>Lachnospiraceae</taxon>
        <taxon>Blautia</taxon>
    </lineage>
</organism>
<sequence length="74" mass="8544">MNKCRLTFNVKSLALVAAVGLLEDEEHVKKAVDLNYESLELIPDYCEENHLDSYQYWNYCTDEKMSGKAVKRIG</sequence>
<accession>C0CGS1</accession>
<dbReference type="AlphaFoldDB" id="C0CGS1"/>
<protein>
    <recommendedName>
        <fullName evidence="3">Histidinol-phosphate aminotransferase</fullName>
    </recommendedName>
</protein>
<dbReference type="Proteomes" id="UP000003100">
    <property type="component" value="Unassembled WGS sequence"/>
</dbReference>
<gene>
    <name evidence="1" type="ORF">RUMHYD_00034</name>
</gene>
<reference evidence="1 2" key="2">
    <citation type="submission" date="2009-02" db="EMBL/GenBank/DDBJ databases">
        <title>Draft genome sequence of Blautia hydrogenotrophica DSM 10507 (Ruminococcus hydrogenotrophicus DSM 10507).</title>
        <authorList>
            <person name="Sudarsanam P."/>
            <person name="Ley R."/>
            <person name="Guruge J."/>
            <person name="Turnbaugh P.J."/>
            <person name="Mahowald M."/>
            <person name="Liep D."/>
            <person name="Gordon J."/>
        </authorList>
    </citation>
    <scope>NUCLEOTIDE SEQUENCE [LARGE SCALE GENOMIC DNA]</scope>
    <source>
        <strain evidence="2">DSM 10507 / JCM 14656 / S5a33</strain>
    </source>
</reference>
<dbReference type="EMBL" id="ACBZ01000002">
    <property type="protein sequence ID" value="EEG50977.1"/>
    <property type="molecule type" value="Genomic_DNA"/>
</dbReference>
<comment type="caution">
    <text evidence="1">The sequence shown here is derived from an EMBL/GenBank/DDBJ whole genome shotgun (WGS) entry which is preliminary data.</text>
</comment>
<name>C0CGS1_BLAHS</name>